<feature type="domain" description="CTCK" evidence="5">
    <location>
        <begin position="11"/>
        <end position="83"/>
    </location>
</feature>
<dbReference type="InParanoid" id="A0A672K6D5"/>
<protein>
    <recommendedName>
        <fullName evidence="5">CTCK domain-containing protein</fullName>
    </recommendedName>
</protein>
<keyword evidence="7" id="KW-1185">Reference proteome</keyword>
<dbReference type="SMART" id="SM00041">
    <property type="entry name" value="CT"/>
    <property type="match status" value="1"/>
</dbReference>
<proteinExistence type="predicted"/>
<keyword evidence="2" id="KW-0964">Secreted</keyword>
<accession>A0A672K6D5</accession>
<evidence type="ECO:0000256" key="1">
    <source>
        <dbReference type="ARBA" id="ARBA00004613"/>
    </source>
</evidence>
<reference evidence="6" key="2">
    <citation type="submission" date="2025-09" db="UniProtKB">
        <authorList>
            <consortium name="Ensembl"/>
        </authorList>
    </citation>
    <scope>IDENTIFICATION</scope>
</reference>
<comment type="caution">
    <text evidence="4">Lacks conserved residue(s) required for the propagation of feature annotation.</text>
</comment>
<dbReference type="InterPro" id="IPR006207">
    <property type="entry name" value="Cys_knot_C"/>
</dbReference>
<feature type="disulfide bond" evidence="4">
    <location>
        <begin position="25"/>
        <end position="77"/>
    </location>
</feature>
<dbReference type="Proteomes" id="UP000472262">
    <property type="component" value="Unassembled WGS sequence"/>
</dbReference>
<dbReference type="PROSITE" id="PS01225">
    <property type="entry name" value="CTCK_2"/>
    <property type="match status" value="1"/>
</dbReference>
<evidence type="ECO:0000256" key="4">
    <source>
        <dbReference type="PROSITE-ProRule" id="PRU00039"/>
    </source>
</evidence>
<dbReference type="Ensembl" id="ENSSGRT00000004750.1">
    <property type="protein sequence ID" value="ENSSGRP00000004380.1"/>
    <property type="gene ID" value="ENSSGRG00000002736.1"/>
</dbReference>
<dbReference type="Pfam" id="PF00007">
    <property type="entry name" value="Cys_knot"/>
    <property type="match status" value="1"/>
</dbReference>
<evidence type="ECO:0000313" key="6">
    <source>
        <dbReference type="Ensembl" id="ENSSGRP00000004380.1"/>
    </source>
</evidence>
<dbReference type="GO" id="GO:0005576">
    <property type="term" value="C:extracellular region"/>
    <property type="evidence" value="ECO:0007669"/>
    <property type="project" value="UniProtKB-SubCell"/>
</dbReference>
<dbReference type="AlphaFoldDB" id="A0A672K6D5"/>
<reference evidence="6" key="1">
    <citation type="submission" date="2025-08" db="UniProtKB">
        <authorList>
            <consortium name="Ensembl"/>
        </authorList>
    </citation>
    <scope>IDENTIFICATION</scope>
</reference>
<evidence type="ECO:0000313" key="7">
    <source>
        <dbReference type="Proteomes" id="UP000472262"/>
    </source>
</evidence>
<evidence type="ECO:0000259" key="5">
    <source>
        <dbReference type="PROSITE" id="PS01225"/>
    </source>
</evidence>
<dbReference type="OMA" id="SITHNNC"/>
<comment type="subcellular location">
    <subcellularLocation>
        <location evidence="1">Secreted</location>
    </subcellularLocation>
</comment>
<keyword evidence="3 4" id="KW-1015">Disulfide bond</keyword>
<feature type="disulfide bond" evidence="4">
    <location>
        <begin position="21"/>
        <end position="75"/>
    </location>
</feature>
<dbReference type="InterPro" id="IPR006208">
    <property type="entry name" value="Glyco_hormone_CN"/>
</dbReference>
<evidence type="ECO:0000256" key="2">
    <source>
        <dbReference type="ARBA" id="ARBA00022525"/>
    </source>
</evidence>
<organism evidence="6 7">
    <name type="scientific">Sinocyclocheilus grahami</name>
    <name type="common">Dianchi golden-line fish</name>
    <name type="synonym">Barbus grahami</name>
    <dbReference type="NCBI Taxonomy" id="75366"/>
    <lineage>
        <taxon>Eukaryota</taxon>
        <taxon>Metazoa</taxon>
        <taxon>Chordata</taxon>
        <taxon>Craniata</taxon>
        <taxon>Vertebrata</taxon>
        <taxon>Euteleostomi</taxon>
        <taxon>Actinopterygii</taxon>
        <taxon>Neopterygii</taxon>
        <taxon>Teleostei</taxon>
        <taxon>Ostariophysi</taxon>
        <taxon>Cypriniformes</taxon>
        <taxon>Cyprinidae</taxon>
        <taxon>Cyprininae</taxon>
        <taxon>Sinocyclocheilus</taxon>
    </lineage>
</organism>
<evidence type="ECO:0000256" key="3">
    <source>
        <dbReference type="ARBA" id="ARBA00023157"/>
    </source>
</evidence>
<name>A0A672K6D5_SINGR</name>
<sequence>MKTTFSMLPACSEKKMDLTFCGGDCTMTDLKCYTCVFLSFSHACWQATRSSNRTVNLGCVNGDIVTYTYIHVEECACSTTNCHF</sequence>